<feature type="compositionally biased region" description="Acidic residues" evidence="11">
    <location>
        <begin position="482"/>
        <end position="531"/>
    </location>
</feature>
<dbReference type="InterPro" id="IPR038167">
    <property type="entry name" value="SSRP1_sf"/>
</dbReference>
<keyword evidence="3 10" id="KW-0158">Chromosome</keyword>
<dbReference type="GO" id="GO:0006260">
    <property type="term" value="P:DNA replication"/>
    <property type="evidence" value="ECO:0007669"/>
    <property type="project" value="UniProtKB-KW"/>
</dbReference>
<dbReference type="PRINTS" id="PR00887">
    <property type="entry name" value="SSRCOGNITION"/>
</dbReference>
<keyword evidence="5 10" id="KW-0227">DNA damage</keyword>
<evidence type="ECO:0000259" key="12">
    <source>
        <dbReference type="SMART" id="SM01287"/>
    </source>
</evidence>
<evidence type="ECO:0000256" key="2">
    <source>
        <dbReference type="ARBA" id="ARBA00014978"/>
    </source>
</evidence>
<dbReference type="Gene3D" id="2.30.29.150">
    <property type="match status" value="1"/>
</dbReference>
<dbReference type="GeneID" id="36515374"/>
<keyword evidence="4 10" id="KW-0235">DNA replication</keyword>
<comment type="subcellular location">
    <subcellularLocation>
        <location evidence="10">Nucleus</location>
    </subcellularLocation>
    <subcellularLocation>
        <location evidence="10">Chromosome</location>
    </subcellularLocation>
</comment>
<dbReference type="GO" id="GO:0035101">
    <property type="term" value="C:FACT complex"/>
    <property type="evidence" value="ECO:0007669"/>
    <property type="project" value="TreeGrafter"/>
</dbReference>
<dbReference type="PANTHER" id="PTHR45849">
    <property type="entry name" value="FACT COMPLEX SUBUNIT SSRP1"/>
    <property type="match status" value="1"/>
</dbReference>
<comment type="caution">
    <text evidence="13">The sequence shown here is derived from an EMBL/GenBank/DDBJ whole genome shotgun (WGS) entry which is preliminary data.</text>
</comment>
<dbReference type="InterPro" id="IPR000969">
    <property type="entry name" value="SSRP1/POB3"/>
</dbReference>
<evidence type="ECO:0000256" key="4">
    <source>
        <dbReference type="ARBA" id="ARBA00022705"/>
    </source>
</evidence>
<protein>
    <recommendedName>
        <fullName evidence="2 10">FACT complex subunit POB3</fullName>
    </recommendedName>
</protein>
<feature type="region of interest" description="Disordered" evidence="11">
    <location>
        <begin position="482"/>
        <end position="550"/>
    </location>
</feature>
<dbReference type="Gene3D" id="2.30.29.30">
    <property type="entry name" value="Pleckstrin-homology domain (PH domain)/Phosphotyrosine-binding domain (PTB)"/>
    <property type="match status" value="2"/>
</dbReference>
<gene>
    <name evidence="13" type="ORF">B9G98_01625</name>
</gene>
<comment type="similarity">
    <text evidence="1 10">Belongs to the SSRP1 family.</text>
</comment>
<evidence type="ECO:0000256" key="5">
    <source>
        <dbReference type="ARBA" id="ARBA00022763"/>
    </source>
</evidence>
<evidence type="ECO:0000256" key="6">
    <source>
        <dbReference type="ARBA" id="ARBA00023015"/>
    </source>
</evidence>
<dbReference type="InterPro" id="IPR011993">
    <property type="entry name" value="PH-like_dom_sf"/>
</dbReference>
<dbReference type="RefSeq" id="XP_024663951.1">
    <property type="nucleotide sequence ID" value="XM_024808183.1"/>
</dbReference>
<evidence type="ECO:0000256" key="11">
    <source>
        <dbReference type="SAM" id="MobiDB-lite"/>
    </source>
</evidence>
<evidence type="ECO:0000313" key="13">
    <source>
        <dbReference type="EMBL" id="PRT54005.1"/>
    </source>
</evidence>
<evidence type="ECO:0000256" key="8">
    <source>
        <dbReference type="ARBA" id="ARBA00023204"/>
    </source>
</evidence>
<dbReference type="GO" id="GO:0003677">
    <property type="term" value="F:DNA binding"/>
    <property type="evidence" value="ECO:0007669"/>
    <property type="project" value="InterPro"/>
</dbReference>
<evidence type="ECO:0000256" key="3">
    <source>
        <dbReference type="ARBA" id="ARBA00022454"/>
    </source>
</evidence>
<dbReference type="EMBL" id="NDIQ01000001">
    <property type="protein sequence ID" value="PRT54005.1"/>
    <property type="molecule type" value="Genomic_DNA"/>
</dbReference>
<dbReference type="InterPro" id="IPR050454">
    <property type="entry name" value="RTT106/SSRP1_HistChap/FACT"/>
</dbReference>
<dbReference type="SUPFAM" id="SSF50729">
    <property type="entry name" value="PH domain-like"/>
    <property type="match status" value="1"/>
</dbReference>
<dbReference type="CDD" id="cd13229">
    <property type="entry name" value="PH_TFIIH"/>
    <property type="match status" value="1"/>
</dbReference>
<dbReference type="Pfam" id="PF21103">
    <property type="entry name" value="PH1_SSRP1-like"/>
    <property type="match status" value="1"/>
</dbReference>
<sequence length="550" mass="61588">MATQYDAIYFNQSRLYGQIRMSESGLGWKATEKAQGGSAAKVSEPFLLPAKELLSAQWSRGAKGYMLRIQTKTSGVVQLDGFDAESFNSLKNALSNTLDLNLEAREHSMRGWNWGSTDFERNELVFNVGSRPDFEIPYSAVLNSNVVGKSEVAIEFKLQSASERTTGGDEVVEMQFYVPGTVSKDDSDGVKSEDGVKKEEEGEEPVEEQSAAVVFHEQLRARADIGMTSGSEIVAFADILFLTPRGRYDMDMYEDSFRLRGKSYDYKIGYNTIQRIFVLPKPDDTHNLVILQLDPPLRQGQTRYPFLIMQFLRDEDLETTLNVDDEEFNSKYNGRLEKSYDAAAYQVISNLFKGLANRKITFTGSFISAQNRPSVNCSLKASEGNLYILEKAVVFVSKSPVYIPFSEIATIQFSRVGGTVSSSRTFDMTITLRGTAGDHQFSNIYREEQQGLDTFFRSKNVKVKNEIVEEQKIFEAALEDVDSDIEMAEGSQDEESEDEDFDDDEESDVAEEFDSNADSDSEGEFDDDEGSDASNGSNKAPPSKKPKTKR</sequence>
<dbReference type="InterPro" id="IPR013719">
    <property type="entry name" value="RTT106/SPT16-like_middle_dom"/>
</dbReference>
<keyword evidence="9 10" id="KW-0539">Nucleus</keyword>
<dbReference type="Gene3D" id="2.30.29.220">
    <property type="entry name" value="Structure-specific recognition protein (SSRP1)"/>
    <property type="match status" value="1"/>
</dbReference>
<dbReference type="InterPro" id="IPR024954">
    <property type="entry name" value="SSRP1_DD"/>
</dbReference>
<comment type="function">
    <text evidence="10">Component of the FACT complex, a general chromatin factor that acts to reorganize nucleosomes. The FACT complex is involved in multiple processes that require DNA as a template such as mRNA elongation, DNA replication and DNA repair. During transcription elongation the FACT complex acts as a histone chaperone that both destabilizes and restores nucleosomal structure. It facilitates the passage of RNA polymerase II and transcription by promoting the dissociation of one histone H2A-H2B dimer from the nucleosome, then subsequently promotes the reestablishment of the nucleosome following the passage of RNA polymerase II.</text>
</comment>
<evidence type="ECO:0000256" key="1">
    <source>
        <dbReference type="ARBA" id="ARBA00010060"/>
    </source>
</evidence>
<dbReference type="STRING" id="45607.A0A2T0FG95"/>
<dbReference type="SMART" id="SM01287">
    <property type="entry name" value="Rtt106"/>
    <property type="match status" value="1"/>
</dbReference>
<feature type="region of interest" description="Disordered" evidence="11">
    <location>
        <begin position="183"/>
        <end position="210"/>
    </location>
</feature>
<organism evidence="13 14">
    <name type="scientific">Wickerhamiella sorbophila</name>
    <dbReference type="NCBI Taxonomy" id="45607"/>
    <lineage>
        <taxon>Eukaryota</taxon>
        <taxon>Fungi</taxon>
        <taxon>Dikarya</taxon>
        <taxon>Ascomycota</taxon>
        <taxon>Saccharomycotina</taxon>
        <taxon>Dipodascomycetes</taxon>
        <taxon>Dipodascales</taxon>
        <taxon>Trichomonascaceae</taxon>
        <taxon>Wickerhamiella</taxon>
    </lineage>
</organism>
<dbReference type="PANTHER" id="PTHR45849:SF1">
    <property type="entry name" value="FACT COMPLEX SUBUNIT SSRP1"/>
    <property type="match status" value="1"/>
</dbReference>
<accession>A0A2T0FG95</accession>
<dbReference type="CDD" id="cd13230">
    <property type="entry name" value="PH1_SSRP1-like"/>
    <property type="match status" value="1"/>
</dbReference>
<dbReference type="Pfam" id="PF03531">
    <property type="entry name" value="SSrecog"/>
    <property type="match status" value="1"/>
</dbReference>
<dbReference type="InterPro" id="IPR048993">
    <property type="entry name" value="SSRP1-like_PH1"/>
</dbReference>
<dbReference type="GO" id="GO:0031491">
    <property type="term" value="F:nucleosome binding"/>
    <property type="evidence" value="ECO:0007669"/>
    <property type="project" value="TreeGrafter"/>
</dbReference>
<evidence type="ECO:0000256" key="9">
    <source>
        <dbReference type="ARBA" id="ARBA00023242"/>
    </source>
</evidence>
<dbReference type="InterPro" id="IPR035417">
    <property type="entry name" value="SSRP1/POB3_N"/>
</dbReference>
<feature type="domain" description="Histone chaperone RTT106/FACT complex subunit SPT16-like middle" evidence="12">
    <location>
        <begin position="372"/>
        <end position="466"/>
    </location>
</feature>
<dbReference type="FunFam" id="2.30.29.150:FF:000001">
    <property type="entry name" value="Fact complex subunit ssrp1"/>
    <property type="match status" value="1"/>
</dbReference>
<dbReference type="OrthoDB" id="498543at2759"/>
<keyword evidence="7 10" id="KW-0804">Transcription</keyword>
<dbReference type="Pfam" id="PF08512">
    <property type="entry name" value="Rttp106-like_middle"/>
    <property type="match status" value="1"/>
</dbReference>
<proteinExistence type="inferred from homology"/>
<dbReference type="GO" id="GO:0042393">
    <property type="term" value="F:histone binding"/>
    <property type="evidence" value="ECO:0007669"/>
    <property type="project" value="TreeGrafter"/>
</dbReference>
<evidence type="ECO:0000313" key="14">
    <source>
        <dbReference type="Proteomes" id="UP000238350"/>
    </source>
</evidence>
<feature type="compositionally biased region" description="Basic and acidic residues" evidence="11">
    <location>
        <begin position="183"/>
        <end position="200"/>
    </location>
</feature>
<dbReference type="CDD" id="cd13231">
    <property type="entry name" value="PH2_SSRP1-like"/>
    <property type="match status" value="1"/>
</dbReference>
<evidence type="ECO:0000256" key="10">
    <source>
        <dbReference type="RuleBase" id="RU364013"/>
    </source>
</evidence>
<dbReference type="GO" id="GO:0006281">
    <property type="term" value="P:DNA repair"/>
    <property type="evidence" value="ECO:0007669"/>
    <property type="project" value="UniProtKB-KW"/>
</dbReference>
<dbReference type="Pfam" id="PF17292">
    <property type="entry name" value="POB3_N"/>
    <property type="match status" value="1"/>
</dbReference>
<evidence type="ECO:0000256" key="7">
    <source>
        <dbReference type="ARBA" id="ARBA00023163"/>
    </source>
</evidence>
<dbReference type="AlphaFoldDB" id="A0A2T0FG95"/>
<reference evidence="13 14" key="1">
    <citation type="submission" date="2017-04" db="EMBL/GenBank/DDBJ databases">
        <title>Genome sequencing of [Candida] sorbophila.</title>
        <authorList>
            <person name="Ahn J.O."/>
        </authorList>
    </citation>
    <scope>NUCLEOTIDE SEQUENCE [LARGE SCALE GENOMIC DNA]</scope>
    <source>
        <strain evidence="13 14">DS02</strain>
    </source>
</reference>
<keyword evidence="14" id="KW-1185">Reference proteome</keyword>
<keyword evidence="8 10" id="KW-0234">DNA repair</keyword>
<name>A0A2T0FG95_9ASCO</name>
<dbReference type="Proteomes" id="UP000238350">
    <property type="component" value="Unassembled WGS sequence"/>
</dbReference>
<keyword evidence="6 10" id="KW-0805">Transcription regulation</keyword>